<feature type="transmembrane region" description="Helical" evidence="6">
    <location>
        <begin position="564"/>
        <end position="583"/>
    </location>
</feature>
<comment type="subcellular location">
    <subcellularLocation>
        <location evidence="1">Cell membrane</location>
        <topology evidence="1">Multi-pass membrane protein</topology>
    </subcellularLocation>
</comment>
<protein>
    <submittedName>
        <fullName evidence="8">Putative copper resistance protein D</fullName>
    </submittedName>
</protein>
<reference evidence="8 9" key="1">
    <citation type="submission" date="2016-10" db="EMBL/GenBank/DDBJ databases">
        <authorList>
            <person name="de Groot N.N."/>
        </authorList>
    </citation>
    <scope>NUCLEOTIDE SEQUENCE [LARGE SCALE GENOMIC DNA]</scope>
    <source>
        <strain evidence="8 9">NP_1H</strain>
    </source>
</reference>
<dbReference type="EMBL" id="FNDT01000025">
    <property type="protein sequence ID" value="SDI81995.1"/>
    <property type="molecule type" value="Genomic_DNA"/>
</dbReference>
<evidence type="ECO:0000256" key="2">
    <source>
        <dbReference type="ARBA" id="ARBA00022475"/>
    </source>
</evidence>
<keyword evidence="4 6" id="KW-1133">Transmembrane helix</keyword>
<evidence type="ECO:0000256" key="4">
    <source>
        <dbReference type="ARBA" id="ARBA00022989"/>
    </source>
</evidence>
<feature type="transmembrane region" description="Helical" evidence="6">
    <location>
        <begin position="209"/>
        <end position="233"/>
    </location>
</feature>
<gene>
    <name evidence="8" type="ORF">SAMN04488693_12513</name>
</gene>
<sequence length="647" mass="68164">MTAGKSRQPAQRNLVLAAGMVIALAITAAALLFSGSAEPRAVADPGGVVRWALPVATMVHYLALSVVLAALVYLTVILPWPARRAATTPQPWPPALNRVLSVGTVAGLIWTFSAAAVLILGYADTIGSPLSTDEAFTRQLEFYMVNIPSGRAWLGVMIIAALTATLFFAVQSRIGFILTGVLAAFAVVPLSSIGHAAGSTDHSAGVSALSLHLLGVSLWVGGVIVLGLLWDVLPSNNPTASTKETVRIFARFSVLAGAAFALVFVSGVINTVLRVESIQGLLSPYGALIILKTLATIVLGIIGYLHRTRITAAGRKNMAWKLIGTEATIMAGVMGIAAVLGRTPPPVPQRPEPDITETEILTGYPLPPELSAFTAFTQWRWDLFWVSLAVVAAWGYLAAVRTASSSGVQWPKRRILCWLTGLGLLVYATSGAPAVYGLVLLSAHLTMLLTLGLVVPLLLVSARPVQLLQITVPVPVPDGGSTGVREWALQAANHPLLTRRETPFYAAAALLGSLLLVYGTGLFTTITANQLSLQLTNGYLLCLGLVFFGSLFHRVTPRMTRGSLAPVLAALSVTLAAAAFLAVSPEPLHADWFSNAERSWGPSLAEDQRLAASVVVLVAGGAPLLASAIILIRRQQRQTPTTASVGR</sequence>
<evidence type="ECO:0000256" key="5">
    <source>
        <dbReference type="ARBA" id="ARBA00023136"/>
    </source>
</evidence>
<dbReference type="GO" id="GO:0005886">
    <property type="term" value="C:plasma membrane"/>
    <property type="evidence" value="ECO:0007669"/>
    <property type="project" value="UniProtKB-SubCell"/>
</dbReference>
<keyword evidence="5 6" id="KW-0472">Membrane</keyword>
<feature type="transmembrane region" description="Helical" evidence="6">
    <location>
        <begin position="415"/>
        <end position="435"/>
    </location>
</feature>
<feature type="transmembrane region" description="Helical" evidence="6">
    <location>
        <begin position="99"/>
        <end position="123"/>
    </location>
</feature>
<dbReference type="PANTHER" id="PTHR34820">
    <property type="entry name" value="INNER MEMBRANE PROTEIN YEBZ"/>
    <property type="match status" value="1"/>
</dbReference>
<evidence type="ECO:0000256" key="3">
    <source>
        <dbReference type="ARBA" id="ARBA00022692"/>
    </source>
</evidence>
<dbReference type="Pfam" id="PF09678">
    <property type="entry name" value="Caa3_CtaG"/>
    <property type="match status" value="1"/>
</dbReference>
<keyword evidence="9" id="KW-1185">Reference proteome</keyword>
<evidence type="ECO:0000256" key="6">
    <source>
        <dbReference type="SAM" id="Phobius"/>
    </source>
</evidence>
<dbReference type="InterPro" id="IPR019108">
    <property type="entry name" value="Caa3_assmbl_CtaG-rel"/>
</dbReference>
<accession>A0A1G8NP88</accession>
<feature type="transmembrane region" description="Helical" evidence="6">
    <location>
        <begin position="532"/>
        <end position="552"/>
    </location>
</feature>
<feature type="transmembrane region" description="Helical" evidence="6">
    <location>
        <begin position="254"/>
        <end position="273"/>
    </location>
</feature>
<evidence type="ECO:0000256" key="1">
    <source>
        <dbReference type="ARBA" id="ARBA00004651"/>
    </source>
</evidence>
<dbReference type="STRING" id="335973.SAMN04488693_12513"/>
<feature type="transmembrane region" description="Helical" evidence="6">
    <location>
        <begin position="59"/>
        <end position="78"/>
    </location>
</feature>
<dbReference type="InterPro" id="IPR008457">
    <property type="entry name" value="Cu-R_CopD_dom"/>
</dbReference>
<dbReference type="PANTHER" id="PTHR34820:SF4">
    <property type="entry name" value="INNER MEMBRANE PROTEIN YEBZ"/>
    <property type="match status" value="1"/>
</dbReference>
<keyword evidence="3 6" id="KW-0812">Transmembrane</keyword>
<feature type="transmembrane region" description="Helical" evidence="6">
    <location>
        <begin position="177"/>
        <end position="197"/>
    </location>
</feature>
<evidence type="ECO:0000259" key="7">
    <source>
        <dbReference type="Pfam" id="PF05425"/>
    </source>
</evidence>
<name>A0A1G8NP88_9MICC</name>
<proteinExistence type="predicted"/>
<feature type="transmembrane region" description="Helical" evidence="6">
    <location>
        <begin position="285"/>
        <end position="306"/>
    </location>
</feature>
<organism evidence="8 9">
    <name type="scientific">Arthrobacter subterraneus</name>
    <dbReference type="NCBI Taxonomy" id="335973"/>
    <lineage>
        <taxon>Bacteria</taxon>
        <taxon>Bacillati</taxon>
        <taxon>Actinomycetota</taxon>
        <taxon>Actinomycetes</taxon>
        <taxon>Micrococcales</taxon>
        <taxon>Micrococcaceae</taxon>
        <taxon>Arthrobacter</taxon>
    </lineage>
</organism>
<feature type="transmembrane region" description="Helical" evidence="6">
    <location>
        <begin position="610"/>
        <end position="632"/>
    </location>
</feature>
<dbReference type="InterPro" id="IPR032694">
    <property type="entry name" value="CopC/D"/>
</dbReference>
<evidence type="ECO:0000313" key="8">
    <source>
        <dbReference type="EMBL" id="SDI81995.1"/>
    </source>
</evidence>
<feature type="transmembrane region" description="Helical" evidence="6">
    <location>
        <begin position="383"/>
        <end position="403"/>
    </location>
</feature>
<feature type="transmembrane region" description="Helical" evidence="6">
    <location>
        <begin position="152"/>
        <end position="170"/>
    </location>
</feature>
<feature type="domain" description="Copper resistance protein D" evidence="7">
    <location>
        <begin position="247"/>
        <end position="340"/>
    </location>
</feature>
<dbReference type="GO" id="GO:0006825">
    <property type="term" value="P:copper ion transport"/>
    <property type="evidence" value="ECO:0007669"/>
    <property type="project" value="InterPro"/>
</dbReference>
<dbReference type="Proteomes" id="UP000199258">
    <property type="component" value="Unassembled WGS sequence"/>
</dbReference>
<dbReference type="RefSeq" id="WP_090588144.1">
    <property type="nucleotide sequence ID" value="NZ_FNDT01000025.1"/>
</dbReference>
<feature type="transmembrane region" description="Helical" evidence="6">
    <location>
        <begin position="318"/>
        <end position="340"/>
    </location>
</feature>
<feature type="transmembrane region" description="Helical" evidence="6">
    <location>
        <begin position="441"/>
        <end position="460"/>
    </location>
</feature>
<feature type="transmembrane region" description="Helical" evidence="6">
    <location>
        <begin position="504"/>
        <end position="526"/>
    </location>
</feature>
<evidence type="ECO:0000313" key="9">
    <source>
        <dbReference type="Proteomes" id="UP000199258"/>
    </source>
</evidence>
<keyword evidence="2" id="KW-1003">Cell membrane</keyword>
<dbReference type="Pfam" id="PF05425">
    <property type="entry name" value="CopD"/>
    <property type="match status" value="1"/>
</dbReference>
<dbReference type="AlphaFoldDB" id="A0A1G8NP88"/>